<dbReference type="Proteomes" id="UP001165063">
    <property type="component" value="Unassembled WGS sequence"/>
</dbReference>
<dbReference type="GO" id="GO:0032798">
    <property type="term" value="C:Swi5-Sfr1 complex"/>
    <property type="evidence" value="ECO:0007669"/>
    <property type="project" value="TreeGrafter"/>
</dbReference>
<dbReference type="AlphaFoldDB" id="A0A9W6YXN3"/>
<feature type="compositionally biased region" description="Polar residues" evidence="4">
    <location>
        <begin position="62"/>
        <end position="93"/>
    </location>
</feature>
<dbReference type="OrthoDB" id="255837at2759"/>
<proteinExistence type="inferred from homology"/>
<dbReference type="GO" id="GO:0010772">
    <property type="term" value="P:meiotic DNA recombinase assembly involved in reciprocal meiotic recombination"/>
    <property type="evidence" value="ECO:0007669"/>
    <property type="project" value="TreeGrafter"/>
</dbReference>
<dbReference type="PANTHER" id="PTHR28529:SF2">
    <property type="entry name" value="DNA REPAIR PROTEIN SWI5 HOMOLOG"/>
    <property type="match status" value="1"/>
</dbReference>
<feature type="region of interest" description="Disordered" evidence="4">
    <location>
        <begin position="49"/>
        <end position="93"/>
    </location>
</feature>
<gene>
    <name evidence="5" type="ORF">Amon01_000358200</name>
</gene>
<feature type="region of interest" description="Disordered" evidence="4">
    <location>
        <begin position="250"/>
        <end position="278"/>
    </location>
</feature>
<name>A0A9W6YXN3_AMBMO</name>
<evidence type="ECO:0000256" key="3">
    <source>
        <dbReference type="ARBA" id="ARBA00023204"/>
    </source>
</evidence>
<accession>A0A9W6YXN3</accession>
<feature type="region of interest" description="Disordered" evidence="4">
    <location>
        <begin position="1"/>
        <end position="29"/>
    </location>
</feature>
<evidence type="ECO:0000256" key="2">
    <source>
        <dbReference type="ARBA" id="ARBA00022763"/>
    </source>
</evidence>
<evidence type="ECO:0000256" key="4">
    <source>
        <dbReference type="SAM" id="MobiDB-lite"/>
    </source>
</evidence>
<organism evidence="5 6">
    <name type="scientific">Ambrosiozyma monospora</name>
    <name type="common">Yeast</name>
    <name type="synonym">Endomycopsis monosporus</name>
    <dbReference type="NCBI Taxonomy" id="43982"/>
    <lineage>
        <taxon>Eukaryota</taxon>
        <taxon>Fungi</taxon>
        <taxon>Dikarya</taxon>
        <taxon>Ascomycota</taxon>
        <taxon>Saccharomycotina</taxon>
        <taxon>Pichiomycetes</taxon>
        <taxon>Pichiales</taxon>
        <taxon>Pichiaceae</taxon>
        <taxon>Ambrosiozyma</taxon>
    </lineage>
</organism>
<dbReference type="Pfam" id="PF07061">
    <property type="entry name" value="Swi5"/>
    <property type="match status" value="1"/>
</dbReference>
<dbReference type="PANTHER" id="PTHR28529">
    <property type="entry name" value="DNA REPAIR PROTEIN SWI5 HOMOLOG"/>
    <property type="match status" value="1"/>
</dbReference>
<dbReference type="GO" id="GO:0000709">
    <property type="term" value="P:meiotic joint molecule formation"/>
    <property type="evidence" value="ECO:0007669"/>
    <property type="project" value="TreeGrafter"/>
</dbReference>
<keyword evidence="3" id="KW-0234">DNA repair</keyword>
<dbReference type="GO" id="GO:0034974">
    <property type="term" value="C:Swi5-Swi2 complex"/>
    <property type="evidence" value="ECO:0007669"/>
    <property type="project" value="TreeGrafter"/>
</dbReference>
<protein>
    <submittedName>
        <fullName evidence="5">Unnamed protein product</fullName>
    </submittedName>
</protein>
<comment type="similarity">
    <text evidence="1">Belongs to the SWI5/SAE3 family.</text>
</comment>
<evidence type="ECO:0000313" key="6">
    <source>
        <dbReference type="Proteomes" id="UP001165063"/>
    </source>
</evidence>
<comment type="caution">
    <text evidence="5">The sequence shown here is derived from an EMBL/GenBank/DDBJ whole genome shotgun (WGS) entry which is preliminary data.</text>
</comment>
<keyword evidence="6" id="KW-1185">Reference proteome</keyword>
<dbReference type="EMBL" id="BSXU01001525">
    <property type="protein sequence ID" value="GMG28445.1"/>
    <property type="molecule type" value="Genomic_DNA"/>
</dbReference>
<feature type="compositionally biased region" description="Polar residues" evidence="4">
    <location>
        <begin position="260"/>
        <end position="272"/>
    </location>
</feature>
<evidence type="ECO:0000313" key="5">
    <source>
        <dbReference type="EMBL" id="GMG28445.1"/>
    </source>
</evidence>
<evidence type="ECO:0000256" key="1">
    <source>
        <dbReference type="ARBA" id="ARBA00008060"/>
    </source>
</evidence>
<sequence length="278" mass="29557">MNLDSTSTSPTPAQIQTGQAPSTSLTSSAPIPTSASCFSILPNTINPNSSALNPSAKKQKLKPSSVSSPLINDSISPSSSPTNLNVSDLQTPSMSITPKNTEIIIRREKLETLQRECAILMKELDISELTTVNDNTNGNENGKDSSCHTSPIAITSNITDGNNDTNLTASNTFNNSVTPGNVSPLNTYTSANGNVNGNGNDYQKSILKRHIRQLNKYNELKDVALSLVSLIADQKQVSIKSILEEMNVDDNDDSDLIGESNYSTKPNATVVSSAGGKQ</sequence>
<dbReference type="InterPro" id="IPR010760">
    <property type="entry name" value="DNA-repair_Swi5"/>
</dbReference>
<dbReference type="Gene3D" id="1.20.5.170">
    <property type="match status" value="1"/>
</dbReference>
<keyword evidence="2" id="KW-0227">DNA damage</keyword>
<reference evidence="5" key="1">
    <citation type="submission" date="2023-04" db="EMBL/GenBank/DDBJ databases">
        <title>Ambrosiozyma monospora NBRC 1965.</title>
        <authorList>
            <person name="Ichikawa N."/>
            <person name="Sato H."/>
            <person name="Tonouchi N."/>
        </authorList>
    </citation>
    <scope>NUCLEOTIDE SEQUENCE</scope>
    <source>
        <strain evidence="5">NBRC 1965</strain>
    </source>
</reference>